<keyword evidence="4" id="KW-1185">Reference proteome</keyword>
<dbReference type="InterPro" id="IPR000362">
    <property type="entry name" value="Fumarate_lyase_fam"/>
</dbReference>
<dbReference type="CDD" id="cd01597">
    <property type="entry name" value="pCLME"/>
    <property type="match status" value="1"/>
</dbReference>
<protein>
    <recommendedName>
        <fullName evidence="2">Adenylosuccinate lyase C-terminal domain-containing protein</fullName>
    </recommendedName>
</protein>
<dbReference type="PANTHER" id="PTHR43172">
    <property type="entry name" value="ADENYLOSUCCINATE LYASE"/>
    <property type="match status" value="1"/>
</dbReference>
<dbReference type="Gene3D" id="1.20.200.10">
    <property type="entry name" value="Fumarase/aspartase (Central domain)"/>
    <property type="match status" value="1"/>
</dbReference>
<dbReference type="AlphaFoldDB" id="A0AAE0WR04"/>
<evidence type="ECO:0000313" key="3">
    <source>
        <dbReference type="EMBL" id="KAK3676231.1"/>
    </source>
</evidence>
<dbReference type="PRINTS" id="PR00149">
    <property type="entry name" value="FUMRATELYASE"/>
</dbReference>
<sequence length="505" mass="55952">MAMVKSSRLAASIYRTQPTILLGLARCYMVTSVQAKRFRNMTTVIDSKIYGNVFATPEVKAIWSDRQRTNYFLLFEAALAKVQAEIGIIPQKAADTIVKHCNVDDYDFDELRKKTELIGYPVLPVVQQLVAKVNAVEAGLGEWAHWGTTTQDLTDTAVILQLRDTLILVEKTLDNIIKALRKLSEKHKATPMAARSNLQQAVPISFGFKMARLLACFERHKERLAELKPRLLVLQFSGAAGTLATITSASSHNAPDMVDGIPLGLRCQILLAAELGLAVPEIAWHTERDNLAEVSNYLAVLTATCAKFATDLKVMMQLEIGEAREPYVPHRGSSSTMPQKRNPVGCAYICSMASTVRGMASSMVEAVVADFERSTGPWEIEWIVLPQVCALSQACLEQTHYLLDGLEVDEEGMKRNLALTKGNVVSEAVMMGLGKAIGRQYAHDLVYDLCRRAQLEDKSLLELLCQHETVKKAGLSEERLAELCDPTNYLGLSEVMVDRVLDRRV</sequence>
<comment type="similarity">
    <text evidence="1">Belongs to the class-II fumarase/aspartase family.</text>
</comment>
<dbReference type="InterPro" id="IPR022761">
    <property type="entry name" value="Fumarate_lyase_N"/>
</dbReference>
<dbReference type="GO" id="GO:0003824">
    <property type="term" value="F:catalytic activity"/>
    <property type="evidence" value="ECO:0007669"/>
    <property type="project" value="InterPro"/>
</dbReference>
<comment type="caution">
    <text evidence="3">The sequence shown here is derived from an EMBL/GenBank/DDBJ whole genome shotgun (WGS) entry which is preliminary data.</text>
</comment>
<name>A0AAE0WR04_9PEZI</name>
<dbReference type="Gene3D" id="1.10.40.30">
    <property type="entry name" value="Fumarase/aspartase (C-terminal domain)"/>
    <property type="match status" value="1"/>
</dbReference>
<dbReference type="Pfam" id="PF10397">
    <property type="entry name" value="ADSL_C"/>
    <property type="match status" value="1"/>
</dbReference>
<dbReference type="PANTHER" id="PTHR43172:SF2">
    <property type="entry name" value="ADENYLOSUCCINATE LYASE C-TERMINAL DOMAIN-CONTAINING PROTEIN"/>
    <property type="match status" value="1"/>
</dbReference>
<evidence type="ECO:0000313" key="4">
    <source>
        <dbReference type="Proteomes" id="UP001274830"/>
    </source>
</evidence>
<accession>A0AAE0WR04</accession>
<gene>
    <name evidence="3" type="ORF">LTR78_003981</name>
</gene>
<organism evidence="3 4">
    <name type="scientific">Recurvomyces mirabilis</name>
    <dbReference type="NCBI Taxonomy" id="574656"/>
    <lineage>
        <taxon>Eukaryota</taxon>
        <taxon>Fungi</taxon>
        <taxon>Dikarya</taxon>
        <taxon>Ascomycota</taxon>
        <taxon>Pezizomycotina</taxon>
        <taxon>Dothideomycetes</taxon>
        <taxon>Dothideomycetidae</taxon>
        <taxon>Mycosphaerellales</taxon>
        <taxon>Teratosphaeriaceae</taxon>
        <taxon>Recurvomyces</taxon>
    </lineage>
</organism>
<proteinExistence type="inferred from homology"/>
<dbReference type="PRINTS" id="PR00145">
    <property type="entry name" value="ARGSUCLYASE"/>
</dbReference>
<feature type="domain" description="Adenylosuccinate lyase C-terminal" evidence="2">
    <location>
        <begin position="421"/>
        <end position="501"/>
    </location>
</feature>
<evidence type="ECO:0000259" key="2">
    <source>
        <dbReference type="SMART" id="SM00998"/>
    </source>
</evidence>
<evidence type="ECO:0000256" key="1">
    <source>
        <dbReference type="ARBA" id="ARBA00034772"/>
    </source>
</evidence>
<dbReference type="InterPro" id="IPR024083">
    <property type="entry name" value="Fumarase/histidase_N"/>
</dbReference>
<dbReference type="Pfam" id="PF00206">
    <property type="entry name" value="Lyase_1"/>
    <property type="match status" value="1"/>
</dbReference>
<dbReference type="Proteomes" id="UP001274830">
    <property type="component" value="Unassembled WGS sequence"/>
</dbReference>
<dbReference type="EMBL" id="JAUTXT010000011">
    <property type="protein sequence ID" value="KAK3676231.1"/>
    <property type="molecule type" value="Genomic_DNA"/>
</dbReference>
<dbReference type="Gene3D" id="1.10.275.10">
    <property type="entry name" value="Fumarase/aspartase (N-terminal domain)"/>
    <property type="match status" value="1"/>
</dbReference>
<dbReference type="InterPro" id="IPR019468">
    <property type="entry name" value="AdenyloSucc_lyase_C"/>
</dbReference>
<dbReference type="SMART" id="SM00998">
    <property type="entry name" value="ADSL_C"/>
    <property type="match status" value="1"/>
</dbReference>
<dbReference type="SUPFAM" id="SSF48557">
    <property type="entry name" value="L-aspartase-like"/>
    <property type="match status" value="1"/>
</dbReference>
<reference evidence="3" key="1">
    <citation type="submission" date="2023-07" db="EMBL/GenBank/DDBJ databases">
        <title>Black Yeasts Isolated from many extreme environments.</title>
        <authorList>
            <person name="Coleine C."/>
            <person name="Stajich J.E."/>
            <person name="Selbmann L."/>
        </authorList>
    </citation>
    <scope>NUCLEOTIDE SEQUENCE</scope>
    <source>
        <strain evidence="3">CCFEE 5485</strain>
    </source>
</reference>
<dbReference type="InterPro" id="IPR008948">
    <property type="entry name" value="L-Aspartase-like"/>
</dbReference>